<proteinExistence type="inferred from homology"/>
<evidence type="ECO:0000256" key="5">
    <source>
        <dbReference type="ARBA" id="ARBA00023001"/>
    </source>
</evidence>
<keyword evidence="11" id="KW-1185">Reference proteome</keyword>
<evidence type="ECO:0000256" key="6">
    <source>
        <dbReference type="ARBA" id="ARBA00023277"/>
    </source>
</evidence>
<evidence type="ECO:0000313" key="10">
    <source>
        <dbReference type="EMBL" id="MBP2354889.1"/>
    </source>
</evidence>
<evidence type="ECO:0000256" key="4">
    <source>
        <dbReference type="ARBA" id="ARBA00022801"/>
    </source>
</evidence>
<dbReference type="InterPro" id="IPR017736">
    <property type="entry name" value="Glyco_hydro_1_beta-glucosidase"/>
</dbReference>
<evidence type="ECO:0000256" key="9">
    <source>
        <dbReference type="RuleBase" id="RU361175"/>
    </source>
</evidence>
<dbReference type="Gene3D" id="3.20.20.80">
    <property type="entry name" value="Glycosidases"/>
    <property type="match status" value="1"/>
</dbReference>
<dbReference type="RefSeq" id="WP_209697628.1">
    <property type="nucleotide sequence ID" value="NZ_BAAAVU010000008.1"/>
</dbReference>
<dbReference type="PRINTS" id="PR00131">
    <property type="entry name" value="GLHYDRLASE1"/>
</dbReference>
<keyword evidence="7 9" id="KW-0326">Glycosidase</keyword>
<dbReference type="InterPro" id="IPR001360">
    <property type="entry name" value="Glyco_hydro_1"/>
</dbReference>
<protein>
    <recommendedName>
        <fullName evidence="3 9">Beta-glucosidase</fullName>
        <ecNumber evidence="3 9">3.2.1.21</ecNumber>
    </recommendedName>
</protein>
<dbReference type="SUPFAM" id="SSF51445">
    <property type="entry name" value="(Trans)glycosidases"/>
    <property type="match status" value="1"/>
</dbReference>
<dbReference type="Proteomes" id="UP000755585">
    <property type="component" value="Unassembled WGS sequence"/>
</dbReference>
<comment type="catalytic activity">
    <reaction evidence="1 9">
        <text>Hydrolysis of terminal, non-reducing beta-D-glucosyl residues with release of beta-D-glucose.</text>
        <dbReference type="EC" id="3.2.1.21"/>
    </reaction>
</comment>
<accession>A0ABS4UTC2</accession>
<dbReference type="EC" id="3.2.1.21" evidence="3 9"/>
<dbReference type="EMBL" id="JAGINT010000002">
    <property type="protein sequence ID" value="MBP2354889.1"/>
    <property type="molecule type" value="Genomic_DNA"/>
</dbReference>
<keyword evidence="6" id="KW-0119">Carbohydrate metabolism</keyword>
<gene>
    <name evidence="10" type="ORF">JOF29_005999</name>
</gene>
<comment type="caution">
    <text evidence="10">The sequence shown here is derived from an EMBL/GenBank/DDBJ whole genome shotgun (WGS) entry which is preliminary data.</text>
</comment>
<dbReference type="PANTHER" id="PTHR10353">
    <property type="entry name" value="GLYCOSYL HYDROLASE"/>
    <property type="match status" value="1"/>
</dbReference>
<evidence type="ECO:0000256" key="7">
    <source>
        <dbReference type="ARBA" id="ARBA00023295"/>
    </source>
</evidence>
<evidence type="ECO:0000256" key="8">
    <source>
        <dbReference type="ARBA" id="ARBA00023326"/>
    </source>
</evidence>
<dbReference type="NCBIfam" id="TIGR03356">
    <property type="entry name" value="BGL"/>
    <property type="match status" value="1"/>
</dbReference>
<dbReference type="PROSITE" id="PS00653">
    <property type="entry name" value="GLYCOSYL_HYDROL_F1_2"/>
    <property type="match status" value="1"/>
</dbReference>
<evidence type="ECO:0000256" key="3">
    <source>
        <dbReference type="ARBA" id="ARBA00012744"/>
    </source>
</evidence>
<keyword evidence="8" id="KW-0624">Polysaccharide degradation</keyword>
<comment type="similarity">
    <text evidence="2 9">Belongs to the glycosyl hydrolase 1 family.</text>
</comment>
<reference evidence="10 11" key="1">
    <citation type="submission" date="2021-03" db="EMBL/GenBank/DDBJ databases">
        <title>Sequencing the genomes of 1000 actinobacteria strains.</title>
        <authorList>
            <person name="Klenk H.-P."/>
        </authorList>
    </citation>
    <scope>NUCLEOTIDE SEQUENCE [LARGE SCALE GENOMIC DNA]</scope>
    <source>
        <strain evidence="10 11">DSM 18824</strain>
    </source>
</reference>
<evidence type="ECO:0000256" key="2">
    <source>
        <dbReference type="ARBA" id="ARBA00010838"/>
    </source>
</evidence>
<evidence type="ECO:0000313" key="11">
    <source>
        <dbReference type="Proteomes" id="UP000755585"/>
    </source>
</evidence>
<keyword evidence="5" id="KW-0136">Cellulose degradation</keyword>
<dbReference type="PANTHER" id="PTHR10353:SF36">
    <property type="entry name" value="LP05116P"/>
    <property type="match status" value="1"/>
</dbReference>
<dbReference type="GO" id="GO:0008422">
    <property type="term" value="F:beta-glucosidase activity"/>
    <property type="evidence" value="ECO:0007669"/>
    <property type="project" value="UniProtKB-EC"/>
</dbReference>
<dbReference type="Pfam" id="PF00232">
    <property type="entry name" value="Glyco_hydro_1"/>
    <property type="match status" value="1"/>
</dbReference>
<dbReference type="InterPro" id="IPR033132">
    <property type="entry name" value="GH_1_N_CS"/>
</dbReference>
<evidence type="ECO:0000256" key="1">
    <source>
        <dbReference type="ARBA" id="ARBA00000448"/>
    </source>
</evidence>
<dbReference type="InterPro" id="IPR017853">
    <property type="entry name" value="GH"/>
</dbReference>
<keyword evidence="4 9" id="KW-0378">Hydrolase</keyword>
<name>A0ABS4UTC2_9ACTN</name>
<sequence length="463" mass="50364">MTADFTPPSAASEKLVLPPGFRWGVSTSAYQIEGAVAEGGRGTSTWDTFCAEPGKILDGDTGAVACDHYHRYADDVALMRELGVDTYRFSFAWPRIQPTGSGPGNAAGLDFYDRLIDALLGAGIQPAPTLYHWDTPQPLEDAGGWLNRDITERFAEYAGILGARFADRVPLWITINEPMVLTLMGYSLGAHAPGKELLFDALPVAHHQLLAHGRAVQALRAAGAEQIGIASNHAPAWPASDSPEDREAAGLYDNLINWMFADPVILGEYPWGMGDGMPGPVADDLAIISTPLDFFGINHYAPVSVGAATGQADTAATDGVQLPPGLPFEPRTLPGYPTTDFGWPIVPDAFGETLRIFRDRYGDKLPPIYITENGCAINDGPVDGVVADQRRIDYLDGYLRSLKSAIDDGIDVRGYFQWSLLDNFEWAAGYSQRFGLVHVDFKTLERTPKASYFWLQALIAQNR</sequence>
<organism evidence="10 11">
    <name type="scientific">Kribbella aluminosa</name>
    <dbReference type="NCBI Taxonomy" id="416017"/>
    <lineage>
        <taxon>Bacteria</taxon>
        <taxon>Bacillati</taxon>
        <taxon>Actinomycetota</taxon>
        <taxon>Actinomycetes</taxon>
        <taxon>Propionibacteriales</taxon>
        <taxon>Kribbellaceae</taxon>
        <taxon>Kribbella</taxon>
    </lineage>
</organism>